<gene>
    <name evidence="1" type="ORF">C5L14_14675</name>
</gene>
<keyword evidence="2" id="KW-1185">Reference proteome</keyword>
<reference evidence="1 2" key="1">
    <citation type="submission" date="2018-02" db="EMBL/GenBank/DDBJ databases">
        <title>Whole genome sequencing of endophytic bacterium.</title>
        <authorList>
            <person name="Eedara R."/>
            <person name="Podile A.R."/>
        </authorList>
    </citation>
    <scope>NUCLEOTIDE SEQUENCE [LARGE SCALE GENOMIC DNA]</scope>
    <source>
        <strain evidence="1 2">RP1T</strain>
    </source>
</reference>
<protein>
    <recommendedName>
        <fullName evidence="3">Pellino protein</fullName>
    </recommendedName>
</protein>
<organism evidence="1 2">
    <name type="scientific">Labrys okinawensis</name>
    <dbReference type="NCBI Taxonomy" id="346911"/>
    <lineage>
        <taxon>Bacteria</taxon>
        <taxon>Pseudomonadati</taxon>
        <taxon>Pseudomonadota</taxon>
        <taxon>Alphaproteobacteria</taxon>
        <taxon>Hyphomicrobiales</taxon>
        <taxon>Xanthobacteraceae</taxon>
        <taxon>Labrys</taxon>
    </lineage>
</organism>
<dbReference type="AlphaFoldDB" id="A0A2S9QB66"/>
<name>A0A2S9QB66_9HYPH</name>
<evidence type="ECO:0000313" key="2">
    <source>
        <dbReference type="Proteomes" id="UP000237682"/>
    </source>
</evidence>
<evidence type="ECO:0008006" key="3">
    <source>
        <dbReference type="Google" id="ProtNLM"/>
    </source>
</evidence>
<sequence>MDVIGFLSRNVPRSLEGRAGWDDMSMTAYQIGCDALVALGQADKTDYGAVPRDNPQLPEVLPRWDDLCVAVLKLASQQNLLTFRRADGSIPLPPNRGGLISYIVTEALPLPGPNIGAAWGLGLAHAAPDAQSVLQSLGLITNGYWSKAAETVLWRHLPSEWDIDITHDTRFADAVVRAVQTMPEDVRAEMDRIVTITEADVMALAAHRTAFEEELRIKFGANARTSPPATAEQARKSLEFARHGALDWLFFRRWRLGDGWLTPADAGRALGIFHDPLAIAIRRAVTIRLYPDLAFLSALP</sequence>
<evidence type="ECO:0000313" key="1">
    <source>
        <dbReference type="EMBL" id="PRH86574.1"/>
    </source>
</evidence>
<proteinExistence type="predicted"/>
<dbReference type="Proteomes" id="UP000237682">
    <property type="component" value="Unassembled WGS sequence"/>
</dbReference>
<dbReference type="EMBL" id="PUEJ01000005">
    <property type="protein sequence ID" value="PRH86574.1"/>
    <property type="molecule type" value="Genomic_DNA"/>
</dbReference>
<accession>A0A2S9QB66</accession>
<dbReference type="OrthoDB" id="7665018at2"/>
<comment type="caution">
    <text evidence="1">The sequence shown here is derived from an EMBL/GenBank/DDBJ whole genome shotgun (WGS) entry which is preliminary data.</text>
</comment>